<reference evidence="1 2" key="1">
    <citation type="submission" date="2014-11" db="EMBL/GenBank/DDBJ databases">
        <title>Genome sequence and analysis of novel Kurthia sp.</title>
        <authorList>
            <person name="Lawson J.N."/>
            <person name="Gonzalez J.E."/>
            <person name="Rinauldi L."/>
            <person name="Xuan Z."/>
            <person name="Firman A."/>
            <person name="Shaddox L."/>
            <person name="Trudeau A."/>
            <person name="Shah S."/>
            <person name="Reiman D."/>
        </authorList>
    </citation>
    <scope>NUCLEOTIDE SEQUENCE [LARGE SCALE GENOMIC DNA]</scope>
    <source>
        <strain evidence="1 2">3B1D</strain>
    </source>
</reference>
<dbReference type="AlphaFoldDB" id="A0A433RVJ0"/>
<dbReference type="Proteomes" id="UP000288623">
    <property type="component" value="Unassembled WGS sequence"/>
</dbReference>
<name>A0A433RVJ0_9BACL</name>
<protein>
    <submittedName>
        <fullName evidence="1">Uncharacterized protein</fullName>
    </submittedName>
</protein>
<dbReference type="RefSeq" id="WP_126990193.1">
    <property type="nucleotide sequence ID" value="NZ_JTFC01000026.1"/>
</dbReference>
<sequence length="129" mass="15296">MKKGKFATYNGAEYEVTTQHNGMVVLKSHEAESLLDGFYRVKQFISTDFFIKEVALDDIDRLYTIDTHARYNGELYAVYYDEIKKSYRLETDDSLAAHLYHFESVGLNHYRKYVQPHEIELVEHYETLR</sequence>
<evidence type="ECO:0000313" key="1">
    <source>
        <dbReference type="EMBL" id="RUS57293.1"/>
    </source>
</evidence>
<keyword evidence="2" id="KW-1185">Reference proteome</keyword>
<organism evidence="1 2">
    <name type="scientific">Candidatus Kurthia intestinigallinarum</name>
    <dbReference type="NCBI Taxonomy" id="1562256"/>
    <lineage>
        <taxon>Bacteria</taxon>
        <taxon>Bacillati</taxon>
        <taxon>Bacillota</taxon>
        <taxon>Bacilli</taxon>
        <taxon>Bacillales</taxon>
        <taxon>Caryophanaceae</taxon>
        <taxon>Kurthia</taxon>
    </lineage>
</organism>
<proteinExistence type="predicted"/>
<gene>
    <name evidence="1" type="ORF">QI30_06860</name>
</gene>
<evidence type="ECO:0000313" key="2">
    <source>
        <dbReference type="Proteomes" id="UP000288623"/>
    </source>
</evidence>
<dbReference type="EMBL" id="JTFC01000026">
    <property type="protein sequence ID" value="RUS57293.1"/>
    <property type="molecule type" value="Genomic_DNA"/>
</dbReference>
<accession>A0A433RVJ0</accession>
<dbReference type="OrthoDB" id="2218409at2"/>
<comment type="caution">
    <text evidence="1">The sequence shown here is derived from an EMBL/GenBank/DDBJ whole genome shotgun (WGS) entry which is preliminary data.</text>
</comment>